<feature type="transmembrane region" description="Helical" evidence="2">
    <location>
        <begin position="216"/>
        <end position="239"/>
    </location>
</feature>
<feature type="compositionally biased region" description="Basic and acidic residues" evidence="1">
    <location>
        <begin position="26"/>
        <end position="36"/>
    </location>
</feature>
<feature type="transmembrane region" description="Helical" evidence="2">
    <location>
        <begin position="129"/>
        <end position="148"/>
    </location>
</feature>
<keyword evidence="2" id="KW-0812">Transmembrane</keyword>
<feature type="region of interest" description="Disordered" evidence="1">
    <location>
        <begin position="1"/>
        <end position="44"/>
    </location>
</feature>
<feature type="transmembrane region" description="Helical" evidence="2">
    <location>
        <begin position="61"/>
        <end position="82"/>
    </location>
</feature>
<organism evidence="3 4">
    <name type="scientific">Pseudozyma flocculosa</name>
    <dbReference type="NCBI Taxonomy" id="84751"/>
    <lineage>
        <taxon>Eukaryota</taxon>
        <taxon>Fungi</taxon>
        <taxon>Dikarya</taxon>
        <taxon>Basidiomycota</taxon>
        <taxon>Ustilaginomycotina</taxon>
        <taxon>Ustilaginomycetes</taxon>
        <taxon>Ustilaginales</taxon>
        <taxon>Ustilaginaceae</taxon>
        <taxon>Pseudozyma</taxon>
    </lineage>
</organism>
<dbReference type="Pfam" id="PF10329">
    <property type="entry name" value="DUF2417"/>
    <property type="match status" value="1"/>
</dbReference>
<dbReference type="Gene3D" id="3.40.50.1820">
    <property type="entry name" value="alpha/beta hydrolase"/>
    <property type="match status" value="1"/>
</dbReference>
<evidence type="ECO:0000313" key="4">
    <source>
        <dbReference type="Proteomes" id="UP000323386"/>
    </source>
</evidence>
<feature type="compositionally biased region" description="Pro residues" evidence="1">
    <location>
        <begin position="421"/>
        <end position="432"/>
    </location>
</feature>
<evidence type="ECO:0000256" key="2">
    <source>
        <dbReference type="SAM" id="Phobius"/>
    </source>
</evidence>
<dbReference type="Proteomes" id="UP000323386">
    <property type="component" value="Unassembled WGS sequence"/>
</dbReference>
<keyword evidence="2" id="KW-0472">Membrane</keyword>
<evidence type="ECO:0000313" key="3">
    <source>
        <dbReference type="EMBL" id="SPO37701.1"/>
    </source>
</evidence>
<reference evidence="3 4" key="1">
    <citation type="submission" date="2018-03" db="EMBL/GenBank/DDBJ databases">
        <authorList>
            <person name="Guldener U."/>
        </authorList>
    </citation>
    <scope>NUCLEOTIDE SEQUENCE [LARGE SCALE GENOMIC DNA]</scope>
    <source>
        <strain evidence="3 4">DAOM196992</strain>
    </source>
</reference>
<gene>
    <name evidence="3" type="ORF">PSFLO_03177</name>
</gene>
<proteinExistence type="predicted"/>
<evidence type="ECO:0000256" key="1">
    <source>
        <dbReference type="SAM" id="MobiDB-lite"/>
    </source>
</evidence>
<feature type="region of interest" description="Disordered" evidence="1">
    <location>
        <begin position="343"/>
        <end position="365"/>
    </location>
</feature>
<feature type="transmembrane region" description="Helical" evidence="2">
    <location>
        <begin position="154"/>
        <end position="175"/>
    </location>
</feature>
<keyword evidence="2" id="KW-1133">Transmembrane helix</keyword>
<accession>A0A5C3F346</accession>
<dbReference type="EMBL" id="OOIP01000007">
    <property type="protein sequence ID" value="SPO37701.1"/>
    <property type="molecule type" value="Genomic_DNA"/>
</dbReference>
<name>A0A5C3F346_9BASI</name>
<sequence length="704" mass="74725">MAGSPTPRARRQADGDQERQPLVAAQRDHHSGRYDAIDQQPQPAHRATLPKSPYLSFSLRLGFLAGFVLLLLSTILLLLLLVNVFVPLPLLLPPHRSPAVLPIWFCVTSILIVAPGLLVFELASRATRALHFGVLLLNVTSLVVVCAVQELRTTYAWLGIAALSLSLLSVLWALLTSHILAAIQIPYTIQPEGGFPIVAHISAQQVQGRWSRAFKVIFAVIGTAIVASTMVLLTFNISLDAADAGFRPLGNLTRVSLTSSHVRPSPTDPPTKDPLPVSFRLHLACQSAEDLGGGVGLGALANDVLKKPTNDTLGRPTALVMTERGVAGVVGAGWVREMVARSTLPSASKKKGKGGDGDGDGDDNDDGHLSLSQVCFWDRIGHGHTDFVNRPFSIPVHTEALHQALVAAGRVDEPRSSSSPSPSPSPSLPLPPFNDELDAAQGGKKNSTALGPFMLVATGFGSLFAQDFAATYPHLVHSMLLIDAETPASWYTDAVPLSSGLRAGFAAPYHGYFGSLYSDLLPMLVEPLGVTRLIGLLRGRTVADRILAPGYHGGAHRSDPAGGGWRIRGAGGANSRLLTASWYERLDANMGPSSTNFHHLNQSSHAEAWNKTLATKPVAVLSSFWKIHRDVDGWGAIQRGLVGTAKAGGNLVGWWRVGEREGKRPGGDQGAAEGLCATQLGRVFCQEAVRKLLAAGDLAAGAAS</sequence>
<dbReference type="SUPFAM" id="SSF53474">
    <property type="entry name" value="alpha/beta-Hydrolases"/>
    <property type="match status" value="1"/>
</dbReference>
<keyword evidence="4" id="KW-1185">Reference proteome</keyword>
<dbReference type="OrthoDB" id="164921at2759"/>
<feature type="region of interest" description="Disordered" evidence="1">
    <location>
        <begin position="409"/>
        <end position="442"/>
    </location>
</feature>
<protein>
    <submittedName>
        <fullName evidence="3">Uncharacterized protein</fullName>
    </submittedName>
</protein>
<dbReference type="InterPro" id="IPR029058">
    <property type="entry name" value="AB_hydrolase_fold"/>
</dbReference>
<dbReference type="AlphaFoldDB" id="A0A5C3F346"/>
<feature type="transmembrane region" description="Helical" evidence="2">
    <location>
        <begin position="102"/>
        <end position="122"/>
    </location>
</feature>
<dbReference type="InterPro" id="IPR019431">
    <property type="entry name" value="DUF2417"/>
</dbReference>